<dbReference type="SUPFAM" id="SSF53067">
    <property type="entry name" value="Actin-like ATPase domain"/>
    <property type="match status" value="1"/>
</dbReference>
<dbReference type="EMBL" id="JAGGLB010000024">
    <property type="protein sequence ID" value="MBP1994234.1"/>
    <property type="molecule type" value="Genomic_DNA"/>
</dbReference>
<dbReference type="Gene3D" id="3.30.420.40">
    <property type="match status" value="1"/>
</dbReference>
<dbReference type="Pfam" id="PF00370">
    <property type="entry name" value="FGGY_N"/>
    <property type="match status" value="1"/>
</dbReference>
<accession>A0ABS4J317</accession>
<evidence type="ECO:0000313" key="4">
    <source>
        <dbReference type="EMBL" id="MBP1994234.1"/>
    </source>
</evidence>
<evidence type="ECO:0000256" key="2">
    <source>
        <dbReference type="ARBA" id="ARBA00022777"/>
    </source>
</evidence>
<comment type="caution">
    <text evidence="4">The sequence shown here is derived from an EMBL/GenBank/DDBJ whole genome shotgun (WGS) entry which is preliminary data.</text>
</comment>
<proteinExistence type="predicted"/>
<reference evidence="4 5" key="1">
    <citation type="submission" date="2021-03" db="EMBL/GenBank/DDBJ databases">
        <title>Genomic Encyclopedia of Type Strains, Phase IV (KMG-IV): sequencing the most valuable type-strain genomes for metagenomic binning, comparative biology and taxonomic classification.</title>
        <authorList>
            <person name="Goeker M."/>
        </authorList>
    </citation>
    <scope>NUCLEOTIDE SEQUENCE [LARGE SCALE GENOMIC DNA]</scope>
    <source>
        <strain evidence="4 5">DSM 26048</strain>
    </source>
</reference>
<dbReference type="PANTHER" id="PTHR43435">
    <property type="entry name" value="RIBULOKINASE"/>
    <property type="match status" value="1"/>
</dbReference>
<dbReference type="Proteomes" id="UP001519287">
    <property type="component" value="Unassembled WGS sequence"/>
</dbReference>
<dbReference type="InterPro" id="IPR018484">
    <property type="entry name" value="FGGY_N"/>
</dbReference>
<keyword evidence="2 4" id="KW-0418">Kinase</keyword>
<feature type="domain" description="Carbohydrate kinase FGGY N-terminal" evidence="3">
    <location>
        <begin position="3"/>
        <end position="73"/>
    </location>
</feature>
<keyword evidence="1" id="KW-0808">Transferase</keyword>
<sequence>MGYLMGIDLGTSSVKTIIMDEDGEIRGSAQSSYTILIPSLGYAEQHPADWWKATVETIRSSLREAGISSRDRKASDFPDKCTEWC</sequence>
<protein>
    <submittedName>
        <fullName evidence="4">Sugar (Pentulose or hexulose) kinase</fullName>
    </submittedName>
</protein>
<dbReference type="GO" id="GO:0016301">
    <property type="term" value="F:kinase activity"/>
    <property type="evidence" value="ECO:0007669"/>
    <property type="project" value="UniProtKB-KW"/>
</dbReference>
<name>A0ABS4J317_9BACL</name>
<gene>
    <name evidence="4" type="ORF">J2Z66_005870</name>
</gene>
<keyword evidence="5" id="KW-1185">Reference proteome</keyword>
<evidence type="ECO:0000256" key="1">
    <source>
        <dbReference type="ARBA" id="ARBA00022679"/>
    </source>
</evidence>
<evidence type="ECO:0000313" key="5">
    <source>
        <dbReference type="Proteomes" id="UP001519287"/>
    </source>
</evidence>
<organism evidence="4 5">
    <name type="scientific">Paenibacillus eucommiae</name>
    <dbReference type="NCBI Taxonomy" id="1355755"/>
    <lineage>
        <taxon>Bacteria</taxon>
        <taxon>Bacillati</taxon>
        <taxon>Bacillota</taxon>
        <taxon>Bacilli</taxon>
        <taxon>Bacillales</taxon>
        <taxon>Paenibacillaceae</taxon>
        <taxon>Paenibacillus</taxon>
    </lineage>
</organism>
<evidence type="ECO:0000259" key="3">
    <source>
        <dbReference type="Pfam" id="PF00370"/>
    </source>
</evidence>
<dbReference type="InterPro" id="IPR043129">
    <property type="entry name" value="ATPase_NBD"/>
</dbReference>
<dbReference type="PANTHER" id="PTHR43435:SF4">
    <property type="entry name" value="FGGY CARBOHYDRATE KINASE DOMAIN-CONTAINING PROTEIN"/>
    <property type="match status" value="1"/>
</dbReference>